<evidence type="ECO:0000313" key="2">
    <source>
        <dbReference type="Proteomes" id="UP001064489"/>
    </source>
</evidence>
<proteinExistence type="predicted"/>
<protein>
    <submittedName>
        <fullName evidence="1">Uncharacterized protein</fullName>
    </submittedName>
</protein>
<reference evidence="1" key="1">
    <citation type="journal article" date="2022" name="Plant J.">
        <title>Strategies of tolerance reflected in two North American maple genomes.</title>
        <authorList>
            <person name="McEvoy S.L."/>
            <person name="Sezen U.U."/>
            <person name="Trouern-Trend A."/>
            <person name="McMahon S.M."/>
            <person name="Schaberg P.G."/>
            <person name="Yang J."/>
            <person name="Wegrzyn J.L."/>
            <person name="Swenson N.G."/>
        </authorList>
    </citation>
    <scope>NUCLEOTIDE SEQUENCE</scope>
    <source>
        <strain evidence="1">91603</strain>
    </source>
</reference>
<gene>
    <name evidence="1" type="ORF">LWI28_002956</name>
</gene>
<evidence type="ECO:0000313" key="1">
    <source>
        <dbReference type="EMBL" id="KAI9168859.1"/>
    </source>
</evidence>
<accession>A0AAD5IQL8</accession>
<organism evidence="1 2">
    <name type="scientific">Acer negundo</name>
    <name type="common">Box elder</name>
    <dbReference type="NCBI Taxonomy" id="4023"/>
    <lineage>
        <taxon>Eukaryota</taxon>
        <taxon>Viridiplantae</taxon>
        <taxon>Streptophyta</taxon>
        <taxon>Embryophyta</taxon>
        <taxon>Tracheophyta</taxon>
        <taxon>Spermatophyta</taxon>
        <taxon>Magnoliopsida</taxon>
        <taxon>eudicotyledons</taxon>
        <taxon>Gunneridae</taxon>
        <taxon>Pentapetalae</taxon>
        <taxon>rosids</taxon>
        <taxon>malvids</taxon>
        <taxon>Sapindales</taxon>
        <taxon>Sapindaceae</taxon>
        <taxon>Hippocastanoideae</taxon>
        <taxon>Acereae</taxon>
        <taxon>Acer</taxon>
    </lineage>
</organism>
<dbReference type="EMBL" id="JAJSOW010000104">
    <property type="protein sequence ID" value="KAI9168859.1"/>
    <property type="molecule type" value="Genomic_DNA"/>
</dbReference>
<dbReference type="Proteomes" id="UP001064489">
    <property type="component" value="Chromosome 7"/>
</dbReference>
<dbReference type="AlphaFoldDB" id="A0AAD5IQL8"/>
<sequence>MVQVCWSQIVNLLLSLGREFSSRRSQGSDFATPQPGGWAVRANGGGRLAGPQATVVRTPRWSGCSRLLNNGGVVWSAGGGSGV</sequence>
<name>A0AAD5IQL8_ACENE</name>
<reference evidence="1" key="2">
    <citation type="submission" date="2023-02" db="EMBL/GenBank/DDBJ databases">
        <authorList>
            <person name="Swenson N.G."/>
            <person name="Wegrzyn J.L."/>
            <person name="Mcevoy S.L."/>
        </authorList>
    </citation>
    <scope>NUCLEOTIDE SEQUENCE</scope>
    <source>
        <strain evidence="1">91603</strain>
        <tissue evidence="1">Leaf</tissue>
    </source>
</reference>
<keyword evidence="2" id="KW-1185">Reference proteome</keyword>
<comment type="caution">
    <text evidence="1">The sequence shown here is derived from an EMBL/GenBank/DDBJ whole genome shotgun (WGS) entry which is preliminary data.</text>
</comment>